<dbReference type="Proteomes" id="UP000076852">
    <property type="component" value="Chromosome 1"/>
</dbReference>
<organism evidence="1 2">
    <name type="scientific">Paraburkholderia phytofirmans OLGA172</name>
    <dbReference type="NCBI Taxonomy" id="1417228"/>
    <lineage>
        <taxon>Bacteria</taxon>
        <taxon>Pseudomonadati</taxon>
        <taxon>Pseudomonadota</taxon>
        <taxon>Betaproteobacteria</taxon>
        <taxon>Burkholderiales</taxon>
        <taxon>Burkholderiaceae</taxon>
        <taxon>Paraburkholderia</taxon>
    </lineage>
</organism>
<reference evidence="1 2" key="1">
    <citation type="journal article" date="2016" name="Gene">
        <title>PacBio SMRT assembly of a complex multi-replicon genome reveals chlorocatechol degradative operon in a region of genome plasticity.</title>
        <authorList>
            <person name="Ricker N."/>
            <person name="Shen S.Y."/>
            <person name="Goordial J."/>
            <person name="Jin S."/>
            <person name="Fulthorpe R.R."/>
        </authorList>
    </citation>
    <scope>NUCLEOTIDE SEQUENCE [LARGE SCALE GENOMIC DNA]</scope>
    <source>
        <strain evidence="1 2">OLGA172</strain>
    </source>
</reference>
<evidence type="ECO:0000313" key="1">
    <source>
        <dbReference type="EMBL" id="ANB71205.1"/>
    </source>
</evidence>
<keyword evidence="2" id="KW-1185">Reference proteome</keyword>
<dbReference type="OrthoDB" id="9134833at2"/>
<gene>
    <name evidence="1" type="ORF">AYM40_01630</name>
</gene>
<dbReference type="STRING" id="1804984.AYM40_01630"/>
<accession>A0A160FGT3</accession>
<name>A0A160FGT3_9BURK</name>
<proteinExistence type="predicted"/>
<sequence>MIRFADYFARILQLKDALRDGSSLPALDPLEVRIIEFVACTTHTNERLSVRNVMAQREPGSPATLYARITSVCEKGWIQLSDTEDGRRKQIKLAPVALHHFDMLFDCLIKAMSSK</sequence>
<protein>
    <submittedName>
        <fullName evidence="1">Transcriptional regulator</fullName>
    </submittedName>
</protein>
<dbReference type="AlphaFoldDB" id="A0A160FGT3"/>
<evidence type="ECO:0000313" key="2">
    <source>
        <dbReference type="Proteomes" id="UP000076852"/>
    </source>
</evidence>
<dbReference type="EMBL" id="CP014578">
    <property type="protein sequence ID" value="ANB71205.1"/>
    <property type="molecule type" value="Genomic_DNA"/>
</dbReference>
<dbReference type="KEGG" id="buz:AYM40_01630"/>
<dbReference type="RefSeq" id="WP_063494683.1">
    <property type="nucleotide sequence ID" value="NZ_CP014578.1"/>
</dbReference>